<feature type="signal peptide" evidence="1">
    <location>
        <begin position="1"/>
        <end position="21"/>
    </location>
</feature>
<dbReference type="AlphaFoldDB" id="A0A2T4AGQ2"/>
<protein>
    <submittedName>
        <fullName evidence="2">Uncharacterized protein</fullName>
    </submittedName>
</protein>
<name>A0A2T4AGQ2_TRIHA</name>
<evidence type="ECO:0000313" key="3">
    <source>
        <dbReference type="Proteomes" id="UP000241690"/>
    </source>
</evidence>
<accession>A0A2T4AGQ2</accession>
<sequence>MTTSGGVRRYIILTLVATVEAVYSKADSFVLERSYQFPDMTKDQDTLAPSSTDQPHLWSLQSMTCRLTVSSVSLYSCIGKRRVFIDIWQMIAWLVWTLDIAFAPGEDGLSFEGDATDAFMMTYGELRSPFNLKEII</sequence>
<gene>
    <name evidence="2" type="ORF">M431DRAFT_507835</name>
</gene>
<dbReference type="EMBL" id="KZ679679">
    <property type="protein sequence ID" value="PTB56182.1"/>
    <property type="molecule type" value="Genomic_DNA"/>
</dbReference>
<dbReference type="RefSeq" id="XP_024775859.1">
    <property type="nucleotide sequence ID" value="XM_024919021.1"/>
</dbReference>
<evidence type="ECO:0000256" key="1">
    <source>
        <dbReference type="SAM" id="SignalP"/>
    </source>
</evidence>
<feature type="chain" id="PRO_5015474593" evidence="1">
    <location>
        <begin position="22"/>
        <end position="136"/>
    </location>
</feature>
<evidence type="ECO:0000313" key="2">
    <source>
        <dbReference type="EMBL" id="PTB56182.1"/>
    </source>
</evidence>
<organism evidence="2 3">
    <name type="scientific">Trichoderma harzianum CBS 226.95</name>
    <dbReference type="NCBI Taxonomy" id="983964"/>
    <lineage>
        <taxon>Eukaryota</taxon>
        <taxon>Fungi</taxon>
        <taxon>Dikarya</taxon>
        <taxon>Ascomycota</taxon>
        <taxon>Pezizomycotina</taxon>
        <taxon>Sordariomycetes</taxon>
        <taxon>Hypocreomycetidae</taxon>
        <taxon>Hypocreales</taxon>
        <taxon>Hypocreaceae</taxon>
        <taxon>Trichoderma</taxon>
    </lineage>
</organism>
<dbReference type="STRING" id="983964.A0A2T4AGQ2"/>
<keyword evidence="1" id="KW-0732">Signal</keyword>
<dbReference type="GeneID" id="36627590"/>
<dbReference type="Proteomes" id="UP000241690">
    <property type="component" value="Unassembled WGS sequence"/>
</dbReference>
<keyword evidence="3" id="KW-1185">Reference proteome</keyword>
<reference evidence="2 3" key="1">
    <citation type="submission" date="2016-07" db="EMBL/GenBank/DDBJ databases">
        <title>Multiple horizontal gene transfer events from other fungi enriched the ability of initially mycotrophic Trichoderma (Ascomycota) to feed on dead plant biomass.</title>
        <authorList>
            <consortium name="DOE Joint Genome Institute"/>
            <person name="Aerts A."/>
            <person name="Atanasova L."/>
            <person name="Chenthamara K."/>
            <person name="Zhang J."/>
            <person name="Grujic M."/>
            <person name="Henrissat B."/>
            <person name="Kuo A."/>
            <person name="Salamov A."/>
            <person name="Lipzen A."/>
            <person name="Labutti K."/>
            <person name="Barry K."/>
            <person name="Miao Y."/>
            <person name="Rahimi M.J."/>
            <person name="Shen Q."/>
            <person name="Grigoriev I.V."/>
            <person name="Kubicek C.P."/>
            <person name="Druzhinina I.S."/>
        </authorList>
    </citation>
    <scope>NUCLEOTIDE SEQUENCE [LARGE SCALE GENOMIC DNA]</scope>
    <source>
        <strain evidence="2 3">CBS 226.95</strain>
    </source>
</reference>
<proteinExistence type="predicted"/>